<evidence type="ECO:0000313" key="1">
    <source>
        <dbReference type="EMBL" id="UZW64554.1"/>
    </source>
</evidence>
<reference evidence="1" key="1">
    <citation type="submission" date="2022-10" db="EMBL/GenBank/DDBJ databases">
        <authorList>
            <person name="Wei X."/>
        </authorList>
    </citation>
    <scope>NUCLEOTIDE SEQUENCE</scope>
    <source>
        <strain evidence="1">SD2</strain>
    </source>
</reference>
<dbReference type="EMBL" id="CP107525">
    <property type="protein sequence ID" value="UZW64554.1"/>
    <property type="molecule type" value="Genomic_DNA"/>
</dbReference>
<dbReference type="AlphaFoldDB" id="A0AAX3F0E7"/>
<gene>
    <name evidence="1" type="ORF">OIE46_00450</name>
</gene>
<name>A0AAX3F0E7_MYCSY</name>
<evidence type="ECO:0000313" key="2">
    <source>
        <dbReference type="Proteomes" id="UP001164481"/>
    </source>
</evidence>
<protein>
    <submittedName>
        <fullName evidence="1">Uncharacterized protein</fullName>
    </submittedName>
</protein>
<dbReference type="Proteomes" id="UP001164481">
    <property type="component" value="Chromosome"/>
</dbReference>
<dbReference type="RefSeq" id="WP_267274370.1">
    <property type="nucleotide sequence ID" value="NZ_CP107525.1"/>
</dbReference>
<proteinExistence type="predicted"/>
<sequence>MDKLKDKNKFVFLDFSNIEINLTKTNLENKEVNFSGNQLRSYLKNLLDKILVQSYLNLKIVIPDLYDFLWNHSIEEKANINLALIIIKYKTFDWFFNVCKKNNIDVYFTIDYKKKEKVLKNIQNFLKIKSSDLYKKSKYMLMDFFLTKEVEINSLFIHDDLYNLFREIILFYNDWNPKGFFIENSTALFDDNKFKKIVNYQSYEKIDIINKLLKNIKKEFKCEIYGIESSIIKIKNFYKVSAFDHHFYRGQHLTFRKLIKNFVDCKKNSVSLIYDAKNILSSKQVKIFKYLNQINTISKLAIMNFDYFSFVYLYPKNESEFIQTFSHKLLYNHTNNLLFSYSNNGFFRSKLKNKNALKIKALYVNILGVKYFKIYLNFENEKYLLFCNLSEKIIKINTSKFKNLFVDDSKKDNLLLAFESDFFETN</sequence>
<reference evidence="1" key="2">
    <citation type="submission" date="2022-11" db="EMBL/GenBank/DDBJ databases">
        <title>complete genomes of mycoplasma synoviae ZX313 strain and SD2 strain.</title>
        <authorList>
            <person name="Zhong Q."/>
        </authorList>
    </citation>
    <scope>NUCLEOTIDE SEQUENCE</scope>
    <source>
        <strain evidence="1">SD2</strain>
    </source>
</reference>
<accession>A0AAX3F0E7</accession>
<organism evidence="1 2">
    <name type="scientific">Mycoplasmopsis synoviae</name>
    <name type="common">Mycoplasma synoviae</name>
    <dbReference type="NCBI Taxonomy" id="2109"/>
    <lineage>
        <taxon>Bacteria</taxon>
        <taxon>Bacillati</taxon>
        <taxon>Mycoplasmatota</taxon>
        <taxon>Mycoplasmoidales</taxon>
        <taxon>Metamycoplasmataceae</taxon>
        <taxon>Mycoplasmopsis</taxon>
    </lineage>
</organism>